<comment type="caution">
    <text evidence="1">The sequence shown here is derived from an EMBL/GenBank/DDBJ whole genome shotgun (WGS) entry which is preliminary data.</text>
</comment>
<protein>
    <submittedName>
        <fullName evidence="1">Uncharacterized protein</fullName>
    </submittedName>
</protein>
<dbReference type="Proteomes" id="UP001500866">
    <property type="component" value="Unassembled WGS sequence"/>
</dbReference>
<proteinExistence type="predicted"/>
<organism evidence="1 2">
    <name type="scientific">Virgibacillus siamensis</name>
    <dbReference type="NCBI Taxonomy" id="480071"/>
    <lineage>
        <taxon>Bacteria</taxon>
        <taxon>Bacillati</taxon>
        <taxon>Bacillota</taxon>
        <taxon>Bacilli</taxon>
        <taxon>Bacillales</taxon>
        <taxon>Bacillaceae</taxon>
        <taxon>Virgibacillus</taxon>
    </lineage>
</organism>
<keyword evidence="2" id="KW-1185">Reference proteome</keyword>
<dbReference type="EMBL" id="BAAADS010000001">
    <property type="protein sequence ID" value="GAA0591422.1"/>
    <property type="molecule type" value="Genomic_DNA"/>
</dbReference>
<accession>A0ABP3QMS9</accession>
<reference evidence="2" key="1">
    <citation type="journal article" date="2019" name="Int. J. Syst. Evol. Microbiol.">
        <title>The Global Catalogue of Microorganisms (GCM) 10K type strain sequencing project: providing services to taxonomists for standard genome sequencing and annotation.</title>
        <authorList>
            <consortium name="The Broad Institute Genomics Platform"/>
            <consortium name="The Broad Institute Genome Sequencing Center for Infectious Disease"/>
            <person name="Wu L."/>
            <person name="Ma J."/>
        </authorList>
    </citation>
    <scope>NUCLEOTIDE SEQUENCE [LARGE SCALE GENOMIC DNA]</scope>
    <source>
        <strain evidence="2">JCM 15395</strain>
    </source>
</reference>
<evidence type="ECO:0000313" key="2">
    <source>
        <dbReference type="Proteomes" id="UP001500866"/>
    </source>
</evidence>
<gene>
    <name evidence="1" type="ORF">GCM10009001_04390</name>
</gene>
<evidence type="ECO:0000313" key="1">
    <source>
        <dbReference type="EMBL" id="GAA0591422.1"/>
    </source>
</evidence>
<dbReference type="RefSeq" id="WP_343809862.1">
    <property type="nucleotide sequence ID" value="NZ_BAAADS010000001.1"/>
</dbReference>
<name>A0ABP3QMS9_9BACI</name>
<sequence>MNINILIVGESVFDFYNLVKEKYYGEIIKHHQAVENLSNEKIKGIVNNVPSTVMSDIHKELVTKILITRRDYLLSKEHLNG</sequence>
<dbReference type="Gene3D" id="1.10.1070.20">
    <property type="match status" value="1"/>
</dbReference>